<dbReference type="InterPro" id="IPR006089">
    <property type="entry name" value="Acyl-CoA_DH_CS"/>
</dbReference>
<dbReference type="PATRIC" id="fig|933944.5.peg.1561"/>
<dbReference type="Proteomes" id="UP000176087">
    <property type="component" value="Unassembled WGS sequence"/>
</dbReference>
<dbReference type="InterPro" id="IPR036250">
    <property type="entry name" value="AcylCo_DH-like_C"/>
</dbReference>
<evidence type="ECO:0000256" key="6">
    <source>
        <dbReference type="RuleBase" id="RU362125"/>
    </source>
</evidence>
<dbReference type="InterPro" id="IPR009075">
    <property type="entry name" value="AcylCo_DH/oxidase_C"/>
</dbReference>
<dbReference type="InterPro" id="IPR006091">
    <property type="entry name" value="Acyl-CoA_Oxase/DH_mid-dom"/>
</dbReference>
<evidence type="ECO:0000256" key="4">
    <source>
        <dbReference type="ARBA" id="ARBA00022827"/>
    </source>
</evidence>
<evidence type="ECO:0000259" key="7">
    <source>
        <dbReference type="Pfam" id="PF00441"/>
    </source>
</evidence>
<gene>
    <name evidence="10" type="ORF">AN215_05440</name>
</gene>
<evidence type="ECO:0000256" key="2">
    <source>
        <dbReference type="ARBA" id="ARBA00009347"/>
    </source>
</evidence>
<dbReference type="SUPFAM" id="SSF47203">
    <property type="entry name" value="Acyl-CoA dehydrogenase C-terminal domain-like"/>
    <property type="match status" value="1"/>
</dbReference>
<evidence type="ECO:0000313" key="11">
    <source>
        <dbReference type="Proteomes" id="UP000176087"/>
    </source>
</evidence>
<keyword evidence="11" id="KW-1185">Reference proteome</keyword>
<evidence type="ECO:0000256" key="3">
    <source>
        <dbReference type="ARBA" id="ARBA00022630"/>
    </source>
</evidence>
<feature type="domain" description="Acyl-CoA dehydrogenase/oxidase N-terminal" evidence="9">
    <location>
        <begin position="14"/>
        <end position="126"/>
    </location>
</feature>
<evidence type="ECO:0000256" key="5">
    <source>
        <dbReference type="ARBA" id="ARBA00023002"/>
    </source>
</evidence>
<dbReference type="Pfam" id="PF00441">
    <property type="entry name" value="Acyl-CoA_dh_1"/>
    <property type="match status" value="1"/>
</dbReference>
<dbReference type="Pfam" id="PF02771">
    <property type="entry name" value="Acyl-CoA_dh_N"/>
    <property type="match status" value="1"/>
</dbReference>
<comment type="similarity">
    <text evidence="2 6">Belongs to the acyl-CoA dehydrogenase family.</text>
</comment>
<dbReference type="GO" id="GO:0003995">
    <property type="term" value="F:acyl-CoA dehydrogenase activity"/>
    <property type="evidence" value="ECO:0007669"/>
    <property type="project" value="InterPro"/>
</dbReference>
<feature type="domain" description="Acyl-CoA oxidase/dehydrogenase middle" evidence="8">
    <location>
        <begin position="130"/>
        <end position="221"/>
    </location>
</feature>
<organism evidence="10 11">
    <name type="scientific">Streptomyces abyssalis</name>
    <dbReference type="NCBI Taxonomy" id="933944"/>
    <lineage>
        <taxon>Bacteria</taxon>
        <taxon>Bacillati</taxon>
        <taxon>Actinomycetota</taxon>
        <taxon>Actinomycetes</taxon>
        <taxon>Kitasatosporales</taxon>
        <taxon>Streptomycetaceae</taxon>
        <taxon>Streptomyces</taxon>
    </lineage>
</organism>
<comment type="cofactor">
    <cofactor evidence="1 6">
        <name>FAD</name>
        <dbReference type="ChEBI" id="CHEBI:57692"/>
    </cofactor>
</comment>
<reference evidence="10 11" key="1">
    <citation type="journal article" date="2016" name="Front. Microbiol.">
        <title>Comparative Genomics Analysis of Streptomyces Species Reveals Their Adaptation to the Marine Environment and Their Diversity at the Genomic Level.</title>
        <authorList>
            <person name="Tian X."/>
            <person name="Zhang Z."/>
            <person name="Yang T."/>
            <person name="Chen M."/>
            <person name="Li J."/>
            <person name="Chen F."/>
            <person name="Yang J."/>
            <person name="Li W."/>
            <person name="Zhang B."/>
            <person name="Zhang Z."/>
            <person name="Wu J."/>
            <person name="Zhang C."/>
            <person name="Long L."/>
            <person name="Xiao J."/>
        </authorList>
    </citation>
    <scope>NUCLEOTIDE SEQUENCE [LARGE SCALE GENOMIC DNA]</scope>
    <source>
        <strain evidence="10 11">SCSIO 10390</strain>
    </source>
</reference>
<dbReference type="Gene3D" id="2.40.110.10">
    <property type="entry name" value="Butyryl-CoA Dehydrogenase, subunit A, domain 2"/>
    <property type="match status" value="1"/>
</dbReference>
<protein>
    <submittedName>
        <fullName evidence="10">Acyl-CoA dehydrogenase</fullName>
    </submittedName>
</protein>
<dbReference type="STRING" id="933944.AN215_05440"/>
<dbReference type="InterPro" id="IPR013786">
    <property type="entry name" value="AcylCoA_DH/ox_N"/>
</dbReference>
<dbReference type="PANTHER" id="PTHR43884">
    <property type="entry name" value="ACYL-COA DEHYDROGENASE"/>
    <property type="match status" value="1"/>
</dbReference>
<evidence type="ECO:0000256" key="1">
    <source>
        <dbReference type="ARBA" id="ARBA00001974"/>
    </source>
</evidence>
<dbReference type="Gene3D" id="1.20.140.10">
    <property type="entry name" value="Butyryl-CoA Dehydrogenase, subunit A, domain 3"/>
    <property type="match status" value="1"/>
</dbReference>
<dbReference type="Gene3D" id="1.10.540.10">
    <property type="entry name" value="Acyl-CoA dehydrogenase/oxidase, N-terminal domain"/>
    <property type="match status" value="1"/>
</dbReference>
<dbReference type="AlphaFoldDB" id="A0A1E7JSN9"/>
<dbReference type="InterPro" id="IPR009100">
    <property type="entry name" value="AcylCoA_DH/oxidase_NM_dom_sf"/>
</dbReference>
<dbReference type="Pfam" id="PF02770">
    <property type="entry name" value="Acyl-CoA_dh_M"/>
    <property type="match status" value="1"/>
</dbReference>
<dbReference type="InterPro" id="IPR037069">
    <property type="entry name" value="AcylCoA_DH/ox_N_sf"/>
</dbReference>
<dbReference type="FunFam" id="2.40.110.10:FF:000009">
    <property type="entry name" value="Acyl-CoA dehydrogenase"/>
    <property type="match status" value="1"/>
</dbReference>
<dbReference type="PROSITE" id="PS00073">
    <property type="entry name" value="ACYL_COA_DH_2"/>
    <property type="match status" value="1"/>
</dbReference>
<dbReference type="PIRSF" id="PIRSF016578">
    <property type="entry name" value="HsaA"/>
    <property type="match status" value="1"/>
</dbReference>
<keyword evidence="3 6" id="KW-0285">Flavoprotein</keyword>
<dbReference type="EMBL" id="LJGT01000037">
    <property type="protein sequence ID" value="OEU91912.1"/>
    <property type="molecule type" value="Genomic_DNA"/>
</dbReference>
<name>A0A1E7JSN9_9ACTN</name>
<dbReference type="FunFam" id="1.10.540.10:FF:000002">
    <property type="entry name" value="Acyl-CoA dehydrogenase FadE19"/>
    <property type="match status" value="1"/>
</dbReference>
<accession>A0A1E7JSN9</accession>
<dbReference type="InterPro" id="IPR046373">
    <property type="entry name" value="Acyl-CoA_Oxase/DH_mid-dom_sf"/>
</dbReference>
<evidence type="ECO:0000259" key="9">
    <source>
        <dbReference type="Pfam" id="PF02771"/>
    </source>
</evidence>
<dbReference type="PANTHER" id="PTHR43884:SF12">
    <property type="entry name" value="ISOVALERYL-COA DEHYDROGENASE, MITOCHONDRIAL-RELATED"/>
    <property type="match status" value="1"/>
</dbReference>
<dbReference type="FunFam" id="1.20.140.10:FF:000004">
    <property type="entry name" value="Acyl-CoA dehydrogenase FadE25"/>
    <property type="match status" value="1"/>
</dbReference>
<keyword evidence="5 6" id="KW-0560">Oxidoreductase</keyword>
<dbReference type="OrthoDB" id="8876745at2"/>
<keyword evidence="4 6" id="KW-0274">FAD</keyword>
<sequence>MTGRDFTGRDFGLTETQRDIRAMAADFVDAEIAPYAREWDRAERVDPGIPRRLGELGFLGLTVPERYGGTEADLLSYVLATEELGRGDSAVRGIVSVSLGLVTKTIVSHGTEAQREEWIPRLASGEALGCFALTEPGTGSDAGSLSTRATRDGGDWVIDGSKMFITNGTVADVALTFARTSENGITAFLVPAGTPGLTATEIHGKLGLRGQATAELAYEGVRVPDSARLGETGRGLGIALGALSRGRISVAAGAVGLAQAALDAAVGYATQREQFGRPVASFQLVQELLADSEVDIRAARLLTRQVARMADAGASPKEYATDASVAKYHASETAVRVTNNCLQTFGGYGFIDEYPVGKYLRDARVLTLYEGTSQVQKLIIGRALTGVDAMT</sequence>
<evidence type="ECO:0000313" key="10">
    <source>
        <dbReference type="EMBL" id="OEU91912.1"/>
    </source>
</evidence>
<proteinExistence type="inferred from homology"/>
<dbReference type="SUPFAM" id="SSF56645">
    <property type="entry name" value="Acyl-CoA dehydrogenase NM domain-like"/>
    <property type="match status" value="1"/>
</dbReference>
<dbReference type="RefSeq" id="WP_070009952.1">
    <property type="nucleotide sequence ID" value="NZ_LJGS01000038.1"/>
</dbReference>
<dbReference type="GO" id="GO:0050660">
    <property type="term" value="F:flavin adenine dinucleotide binding"/>
    <property type="evidence" value="ECO:0007669"/>
    <property type="project" value="InterPro"/>
</dbReference>
<evidence type="ECO:0000259" key="8">
    <source>
        <dbReference type="Pfam" id="PF02770"/>
    </source>
</evidence>
<comment type="caution">
    <text evidence="10">The sequence shown here is derived from an EMBL/GenBank/DDBJ whole genome shotgun (WGS) entry which is preliminary data.</text>
</comment>
<feature type="domain" description="Acyl-CoA dehydrogenase/oxidase C-terminal" evidence="7">
    <location>
        <begin position="233"/>
        <end position="384"/>
    </location>
</feature>